<dbReference type="RefSeq" id="YP_009398505.1">
    <property type="nucleotide sequence ID" value="NC_035292.1"/>
</dbReference>
<geneLocation type="chloroplast" evidence="1"/>
<gene>
    <name evidence="1" type="primary">orf41b</name>
</gene>
<keyword evidence="1" id="KW-0934">Plastid</keyword>
<keyword evidence="1" id="KW-0150">Chloroplast</keyword>
<proteinExistence type="predicted"/>
<organism evidence="1">
    <name type="scientific">Lophocladia kuetzingii</name>
    <dbReference type="NCBI Taxonomy" id="675577"/>
    <lineage>
        <taxon>Eukaryota</taxon>
        <taxon>Rhodophyta</taxon>
        <taxon>Florideophyceae</taxon>
        <taxon>Rhodymeniophycidae</taxon>
        <taxon>Ceramiales</taxon>
        <taxon>Rhodomelaceae</taxon>
        <taxon>Lophothalieae</taxon>
        <taxon>Lophocladia</taxon>
    </lineage>
</organism>
<name>A0A1Z1MPJ5_9FLOR</name>
<dbReference type="AlphaFoldDB" id="A0A1Z1MPJ5"/>
<protein>
    <submittedName>
        <fullName evidence="1">Uncharacterized protein</fullName>
    </submittedName>
</protein>
<dbReference type="GeneID" id="33361045"/>
<accession>A0A1Z1MPJ5</accession>
<reference evidence="1" key="1">
    <citation type="journal article" date="2017" name="J. Phycol.">
        <title>Analysis of chloroplast genomes and a supermatrix inform reclassification of the Rhodomelaceae (Rhodophyta).</title>
        <authorList>
            <person name="Diaz-Tapia P."/>
            <person name="Maggs C.A."/>
            <person name="West J.A."/>
            <person name="Verbruggen H."/>
        </authorList>
    </citation>
    <scope>NUCLEOTIDE SEQUENCE</scope>
    <source>
        <strain evidence="1">PD1509</strain>
    </source>
</reference>
<dbReference type="EMBL" id="MF101448">
    <property type="protein sequence ID" value="ARW67691.1"/>
    <property type="molecule type" value="Genomic_DNA"/>
</dbReference>
<sequence length="41" mass="4907">MINHYNKIFTQDFFIPGAQVNYDIVFPAKKKVETNEKYPEK</sequence>
<evidence type="ECO:0000313" key="1">
    <source>
        <dbReference type="EMBL" id="ARW67691.1"/>
    </source>
</evidence>